<reference evidence="1 2" key="1">
    <citation type="submission" date="2021-05" db="EMBL/GenBank/DDBJ databases">
        <authorList>
            <person name="Kumar R."/>
            <person name="Kumar A."/>
            <person name="Mukhia S."/>
        </authorList>
    </citation>
    <scope>NUCLEOTIDE SEQUENCE [LARGE SCALE GENOMIC DNA]</scope>
    <source>
        <strain evidence="1 2">ERMR7:08</strain>
    </source>
</reference>
<sequence>MTATVTHLPATTFKKSYTDAIGDKLLALQPAFHQVAKIGRLQQTALVDVGWSEAAAERIAASFVAEWSALLVRGAASLDRSPAR</sequence>
<evidence type="ECO:0000313" key="2">
    <source>
        <dbReference type="Proteomes" id="UP001212421"/>
    </source>
</evidence>
<accession>A0ABY7NJI0</accession>
<name>A0ABY7NJI0_9MICO</name>
<dbReference type="RefSeq" id="WP_281535339.1">
    <property type="nucleotide sequence ID" value="NZ_CP075584.1"/>
</dbReference>
<evidence type="ECO:0000313" key="1">
    <source>
        <dbReference type="EMBL" id="WBM80668.1"/>
    </source>
</evidence>
<proteinExistence type="predicted"/>
<dbReference type="EMBL" id="CP075584">
    <property type="protein sequence ID" value="WBM80668.1"/>
    <property type="molecule type" value="Genomic_DNA"/>
</dbReference>
<dbReference type="Proteomes" id="UP001212421">
    <property type="component" value="Chromosome"/>
</dbReference>
<gene>
    <name evidence="1" type="ORF">KIV56_04525</name>
</gene>
<keyword evidence="2" id="KW-1185">Reference proteome</keyword>
<organism evidence="1 2">
    <name type="scientific">Cryobacterium breve</name>
    <dbReference type="NCBI Taxonomy" id="1259258"/>
    <lineage>
        <taxon>Bacteria</taxon>
        <taxon>Bacillati</taxon>
        <taxon>Actinomycetota</taxon>
        <taxon>Actinomycetes</taxon>
        <taxon>Micrococcales</taxon>
        <taxon>Microbacteriaceae</taxon>
        <taxon>Cryobacterium</taxon>
    </lineage>
</organism>
<protein>
    <submittedName>
        <fullName evidence="1">Uncharacterized protein</fullName>
    </submittedName>
</protein>